<dbReference type="InterPro" id="IPR036412">
    <property type="entry name" value="HAD-like_sf"/>
</dbReference>
<organism evidence="1 2">
    <name type="scientific">Leucobacter komagatae</name>
    <dbReference type="NCBI Taxonomy" id="55969"/>
    <lineage>
        <taxon>Bacteria</taxon>
        <taxon>Bacillati</taxon>
        <taxon>Actinomycetota</taxon>
        <taxon>Actinomycetes</taxon>
        <taxon>Micrococcales</taxon>
        <taxon>Microbacteriaceae</taxon>
        <taxon>Leucobacter</taxon>
    </lineage>
</organism>
<comment type="caution">
    <text evidence="1">The sequence shown here is derived from an EMBL/GenBank/DDBJ whole genome shotgun (WGS) entry which is preliminary data.</text>
</comment>
<sequence length="244" mass="25527">MIQQPTSPHSGTALGAVLFDLDGTLVDSERSWLEAIRAALTASTGEAPEELVAAFEGVAVDDAGRRLVETYGHAGTPAEVARLLEERSIAAFAGSLRWLAGAEETLHRLRVAGTPIGLVTSSTRTWVSAVDSLAGLGSFDTVVTADDVPKTKPDPEPYARAARALGVAPANCVAFEDSEVGIRSARSAGCTVVRVGEPRPEIDLLADVTIASFAGVTPDWIAALTPRQPLTASIRLTPIHTHSL</sequence>
<dbReference type="PANTHER" id="PTHR43481:SF4">
    <property type="entry name" value="GLYCEROL-1-PHOSPHATE PHOSPHOHYDROLASE 1-RELATED"/>
    <property type="match status" value="1"/>
</dbReference>
<dbReference type="AlphaFoldDB" id="A0A542Y5T5"/>
<accession>A0A542Y5T5</accession>
<dbReference type="PRINTS" id="PR00413">
    <property type="entry name" value="HADHALOGNASE"/>
</dbReference>
<protein>
    <submittedName>
        <fullName evidence="1">HAD superfamily hydrolase (TIGR01509 family)</fullName>
    </submittedName>
</protein>
<dbReference type="InterPro" id="IPR006439">
    <property type="entry name" value="HAD-SF_hydro_IA"/>
</dbReference>
<name>A0A542Y5T5_9MICO</name>
<gene>
    <name evidence="1" type="ORF">FB468_1434</name>
</gene>
<evidence type="ECO:0000313" key="1">
    <source>
        <dbReference type="EMBL" id="TQL43413.1"/>
    </source>
</evidence>
<dbReference type="SFLD" id="SFLDG01129">
    <property type="entry name" value="C1.5:_HAD__Beta-PGM__Phosphata"/>
    <property type="match status" value="1"/>
</dbReference>
<dbReference type="InterPro" id="IPR051806">
    <property type="entry name" value="HAD-like_SPP"/>
</dbReference>
<dbReference type="Pfam" id="PF00702">
    <property type="entry name" value="Hydrolase"/>
    <property type="match status" value="1"/>
</dbReference>
<keyword evidence="2" id="KW-1185">Reference proteome</keyword>
<reference evidence="1 2" key="1">
    <citation type="submission" date="2019-06" db="EMBL/GenBank/DDBJ databases">
        <title>Sequencing the genomes of 1000 actinobacteria strains.</title>
        <authorList>
            <person name="Klenk H.-P."/>
        </authorList>
    </citation>
    <scope>NUCLEOTIDE SEQUENCE [LARGE SCALE GENOMIC DNA]</scope>
    <source>
        <strain evidence="1 2">DSM 8803</strain>
    </source>
</reference>
<keyword evidence="1" id="KW-0378">Hydrolase</keyword>
<dbReference type="NCBIfam" id="TIGR01509">
    <property type="entry name" value="HAD-SF-IA-v3"/>
    <property type="match status" value="1"/>
</dbReference>
<dbReference type="Gene3D" id="3.40.50.1000">
    <property type="entry name" value="HAD superfamily/HAD-like"/>
    <property type="match status" value="1"/>
</dbReference>
<dbReference type="RefSeq" id="WP_170219654.1">
    <property type="nucleotide sequence ID" value="NZ_BAAAUY010000010.1"/>
</dbReference>
<evidence type="ECO:0000313" key="2">
    <source>
        <dbReference type="Proteomes" id="UP000319094"/>
    </source>
</evidence>
<dbReference type="InterPro" id="IPR023214">
    <property type="entry name" value="HAD_sf"/>
</dbReference>
<dbReference type="CDD" id="cd07505">
    <property type="entry name" value="HAD_BPGM-like"/>
    <property type="match status" value="1"/>
</dbReference>
<dbReference type="SUPFAM" id="SSF56784">
    <property type="entry name" value="HAD-like"/>
    <property type="match status" value="1"/>
</dbReference>
<dbReference type="GO" id="GO:0050308">
    <property type="term" value="F:sugar-phosphatase activity"/>
    <property type="evidence" value="ECO:0007669"/>
    <property type="project" value="TreeGrafter"/>
</dbReference>
<dbReference type="PANTHER" id="PTHR43481">
    <property type="entry name" value="FRUCTOSE-1-PHOSPHATE PHOSPHATASE"/>
    <property type="match status" value="1"/>
</dbReference>
<dbReference type="Proteomes" id="UP000319094">
    <property type="component" value="Unassembled WGS sequence"/>
</dbReference>
<dbReference type="Gene3D" id="1.10.150.240">
    <property type="entry name" value="Putative phosphatase, domain 2"/>
    <property type="match status" value="1"/>
</dbReference>
<dbReference type="SFLD" id="SFLDS00003">
    <property type="entry name" value="Haloacid_Dehalogenase"/>
    <property type="match status" value="1"/>
</dbReference>
<dbReference type="EMBL" id="VFON01000001">
    <property type="protein sequence ID" value="TQL43413.1"/>
    <property type="molecule type" value="Genomic_DNA"/>
</dbReference>
<proteinExistence type="predicted"/>
<dbReference type="InterPro" id="IPR023198">
    <property type="entry name" value="PGP-like_dom2"/>
</dbReference>